<feature type="domain" description="Cell wall hydrolase SleB" evidence="2">
    <location>
        <begin position="128"/>
        <end position="225"/>
    </location>
</feature>
<dbReference type="EMBL" id="JAFHAP010000006">
    <property type="protein sequence ID" value="MBN2909092.1"/>
    <property type="molecule type" value="Genomic_DNA"/>
</dbReference>
<keyword evidence="4" id="KW-1185">Reference proteome</keyword>
<sequence length="227" mass="25499">MPIIRTFIGMSACLLTLVAVGWQKSSLHNPVKDQAVNLQAIQMKSNSYPMMEQPRMVAKMADKTKQPVHATHTASTKITAAKTKENKSKKKTVTLSSRSTSGKRAVRYHLSAQDIRWMERVVYSEARGEPFQGQVAVAAVVLNRLESPHFPDTIRGIVFQRNAFTAVQDGQIWLKPDIEARRAVMKALKGHDPTGGALYYYNPEIATAEWSKKRPIIKRIGNHVFTR</sequence>
<organism evidence="3 4">
    <name type="scientific">Polycladomyces zharkentensis</name>
    <dbReference type="NCBI Taxonomy" id="2807616"/>
    <lineage>
        <taxon>Bacteria</taxon>
        <taxon>Bacillati</taxon>
        <taxon>Bacillota</taxon>
        <taxon>Bacilli</taxon>
        <taxon>Bacillales</taxon>
        <taxon>Thermoactinomycetaceae</taxon>
        <taxon>Polycladomyces</taxon>
    </lineage>
</organism>
<evidence type="ECO:0000313" key="3">
    <source>
        <dbReference type="EMBL" id="MBN2909092.1"/>
    </source>
</evidence>
<dbReference type="Proteomes" id="UP001177120">
    <property type="component" value="Unassembled WGS sequence"/>
</dbReference>
<evidence type="ECO:0000313" key="4">
    <source>
        <dbReference type="Proteomes" id="UP001177120"/>
    </source>
</evidence>
<dbReference type="Gene3D" id="1.10.10.2520">
    <property type="entry name" value="Cell wall hydrolase SleB, domain 1"/>
    <property type="match status" value="1"/>
</dbReference>
<keyword evidence="3" id="KW-0378">Hydrolase</keyword>
<accession>A0ABS2WHS1</accession>
<dbReference type="Pfam" id="PF07486">
    <property type="entry name" value="Hydrolase_2"/>
    <property type="match status" value="1"/>
</dbReference>
<dbReference type="Gene3D" id="6.20.240.60">
    <property type="match status" value="1"/>
</dbReference>
<comment type="caution">
    <text evidence="3">The sequence shown here is derived from an EMBL/GenBank/DDBJ whole genome shotgun (WGS) entry which is preliminary data.</text>
</comment>
<evidence type="ECO:0000259" key="2">
    <source>
        <dbReference type="Pfam" id="PF07486"/>
    </source>
</evidence>
<feature type="region of interest" description="Disordered" evidence="1">
    <location>
        <begin position="79"/>
        <end position="98"/>
    </location>
</feature>
<evidence type="ECO:0000256" key="1">
    <source>
        <dbReference type="SAM" id="MobiDB-lite"/>
    </source>
</evidence>
<dbReference type="GO" id="GO:0016787">
    <property type="term" value="F:hydrolase activity"/>
    <property type="evidence" value="ECO:0007669"/>
    <property type="project" value="UniProtKB-KW"/>
</dbReference>
<proteinExistence type="predicted"/>
<dbReference type="InterPro" id="IPR042047">
    <property type="entry name" value="SleB_dom1"/>
</dbReference>
<reference evidence="3" key="1">
    <citation type="journal article" date="2024" name="Int. J. Syst. Evol. Microbiol.">
        <title>Polycladomyces zharkentensis sp. nov., a novel thermophilic cellulose- and starch-degrading member of the Bacillota from a geothermal aquifer in Kazakhstan.</title>
        <authorList>
            <person name="Mashzhan A."/>
            <person name="Kistaubayeva A."/>
            <person name="Javier-Lopez R."/>
            <person name="Bissenova U."/>
            <person name="Bissenbay A."/>
            <person name="Birkeland N.K."/>
        </authorList>
    </citation>
    <scope>NUCLEOTIDE SEQUENCE</scope>
    <source>
        <strain evidence="3">ZKZ2T</strain>
    </source>
</reference>
<dbReference type="RefSeq" id="WP_205493784.1">
    <property type="nucleotide sequence ID" value="NZ_JAFHAP010000006.1"/>
</dbReference>
<protein>
    <submittedName>
        <fullName evidence="3">Cell wall hydrolase</fullName>
    </submittedName>
</protein>
<gene>
    <name evidence="3" type="ORF">JQC72_06095</name>
</gene>
<name>A0ABS2WHS1_9BACL</name>
<dbReference type="InterPro" id="IPR011105">
    <property type="entry name" value="Cell_wall_hydrolase_SleB"/>
</dbReference>